<keyword evidence="2" id="KW-1185">Reference proteome</keyword>
<evidence type="ECO:0000313" key="1">
    <source>
        <dbReference type="EMBL" id="KAJ5439562.1"/>
    </source>
</evidence>
<comment type="caution">
    <text evidence="1">The sequence shown here is derived from an EMBL/GenBank/DDBJ whole genome shotgun (WGS) entry which is preliminary data.</text>
</comment>
<dbReference type="GeneID" id="81604185"/>
<dbReference type="EMBL" id="JAPVEA010000008">
    <property type="protein sequence ID" value="KAJ5439562.1"/>
    <property type="molecule type" value="Genomic_DNA"/>
</dbReference>
<proteinExistence type="predicted"/>
<accession>A0AAD6BZH4</accession>
<gene>
    <name evidence="1" type="ORF">N7458_010560</name>
</gene>
<evidence type="ECO:0000313" key="2">
    <source>
        <dbReference type="Proteomes" id="UP001213681"/>
    </source>
</evidence>
<dbReference type="AlphaFoldDB" id="A0AAD6BZH4"/>
<organism evidence="1 2">
    <name type="scientific">Penicillium daleae</name>
    <dbReference type="NCBI Taxonomy" id="63821"/>
    <lineage>
        <taxon>Eukaryota</taxon>
        <taxon>Fungi</taxon>
        <taxon>Dikarya</taxon>
        <taxon>Ascomycota</taxon>
        <taxon>Pezizomycotina</taxon>
        <taxon>Eurotiomycetes</taxon>
        <taxon>Eurotiomycetidae</taxon>
        <taxon>Eurotiales</taxon>
        <taxon>Aspergillaceae</taxon>
        <taxon>Penicillium</taxon>
    </lineage>
</organism>
<reference evidence="1" key="1">
    <citation type="submission" date="2022-12" db="EMBL/GenBank/DDBJ databases">
        <authorList>
            <person name="Petersen C."/>
        </authorList>
    </citation>
    <scope>NUCLEOTIDE SEQUENCE</scope>
    <source>
        <strain evidence="1">IBT 16125</strain>
    </source>
</reference>
<dbReference type="RefSeq" id="XP_056762791.1">
    <property type="nucleotide sequence ID" value="XM_056913942.1"/>
</dbReference>
<name>A0AAD6BZH4_9EURO</name>
<reference evidence="1" key="2">
    <citation type="journal article" date="2023" name="IMA Fungus">
        <title>Comparative genomic study of the Penicillium genus elucidates a diverse pangenome and 15 lateral gene transfer events.</title>
        <authorList>
            <person name="Petersen C."/>
            <person name="Sorensen T."/>
            <person name="Nielsen M.R."/>
            <person name="Sondergaard T.E."/>
            <person name="Sorensen J.L."/>
            <person name="Fitzpatrick D.A."/>
            <person name="Frisvad J.C."/>
            <person name="Nielsen K.L."/>
        </authorList>
    </citation>
    <scope>NUCLEOTIDE SEQUENCE</scope>
    <source>
        <strain evidence="1">IBT 16125</strain>
    </source>
</reference>
<dbReference type="Proteomes" id="UP001213681">
    <property type="component" value="Unassembled WGS sequence"/>
</dbReference>
<sequence length="68" mass="8160">MSSRRRDGKERTLEVQLIHIIYLLNSHELYIYVRSIVLFSLTPPFFTATNKRKRDYQIGSDCMKQPRE</sequence>
<protein>
    <submittedName>
        <fullName evidence="1">Uncharacterized protein</fullName>
    </submittedName>
</protein>